<dbReference type="EMBL" id="CP002372">
    <property type="protein sequence ID" value="ADT84826.1"/>
    <property type="molecule type" value="Genomic_DNA"/>
</dbReference>
<keyword evidence="1" id="KW-1133">Transmembrane helix</keyword>
<sequence>MLGITSQMGYIVAYLVAIVSLYSLFLKMNYWSTGYLMGWIIGLYFLRGLFESWEWSIHMLIRILYLAKKLKRKIFG</sequence>
<dbReference type="KEGG" id="tba:TERMP_01851"/>
<accession>F0LKJ2</accession>
<gene>
    <name evidence="2" type="ordered locus">TERMP_01851</name>
</gene>
<evidence type="ECO:0000313" key="3">
    <source>
        <dbReference type="Proteomes" id="UP000007478"/>
    </source>
</evidence>
<feature type="transmembrane region" description="Helical" evidence="1">
    <location>
        <begin position="7"/>
        <end position="25"/>
    </location>
</feature>
<keyword evidence="3" id="KW-1185">Reference proteome</keyword>
<keyword evidence="1" id="KW-0812">Transmembrane</keyword>
<dbReference type="Proteomes" id="UP000007478">
    <property type="component" value="Chromosome"/>
</dbReference>
<dbReference type="PATRIC" id="fig|391623.17.peg.1850"/>
<organism evidence="2 3">
    <name type="scientific">Thermococcus barophilus (strain DSM 11836 / MP)</name>
    <dbReference type="NCBI Taxonomy" id="391623"/>
    <lineage>
        <taxon>Archaea</taxon>
        <taxon>Methanobacteriati</taxon>
        <taxon>Methanobacteriota</taxon>
        <taxon>Thermococci</taxon>
        <taxon>Thermococcales</taxon>
        <taxon>Thermococcaceae</taxon>
        <taxon>Thermococcus</taxon>
    </lineage>
</organism>
<evidence type="ECO:0000313" key="2">
    <source>
        <dbReference type="EMBL" id="ADT84826.1"/>
    </source>
</evidence>
<protein>
    <submittedName>
        <fullName evidence="2">Uncharacterized protein</fullName>
    </submittedName>
</protein>
<dbReference type="AlphaFoldDB" id="F0LKJ2"/>
<keyword evidence="1" id="KW-0472">Membrane</keyword>
<feature type="transmembrane region" description="Helical" evidence="1">
    <location>
        <begin position="31"/>
        <end position="50"/>
    </location>
</feature>
<reference evidence="2 3" key="1">
    <citation type="journal article" date="2011" name="J. Bacteriol.">
        <title>Complete genome sequence of the hyperthermophilic, piezophilic, heterotrophic, and carboxydotrophic archaeon Thermococcus barophilus MP.</title>
        <authorList>
            <person name="Vannier P."/>
            <person name="Marteinsson V.T."/>
            <person name="Fridjonsson O.H."/>
            <person name="Oger P."/>
            <person name="Jebbar M."/>
        </authorList>
    </citation>
    <scope>NUCLEOTIDE SEQUENCE [LARGE SCALE GENOMIC DNA]</scope>
    <source>
        <strain evidence="3">DSM 11836 / MP</strain>
    </source>
</reference>
<evidence type="ECO:0000256" key="1">
    <source>
        <dbReference type="SAM" id="Phobius"/>
    </source>
</evidence>
<dbReference type="HOGENOM" id="CLU_2646109_0_0_2"/>
<proteinExistence type="predicted"/>
<name>F0LKJ2_THEBM</name>